<protein>
    <submittedName>
        <fullName evidence="1">Uncharacterized protein</fullName>
    </submittedName>
</protein>
<dbReference type="Proteomes" id="UP000298787">
    <property type="component" value="Chromosome 10"/>
</dbReference>
<accession>A0A4U5UQ31</accession>
<organism evidence="1 3">
    <name type="scientific">Collichthys lucidus</name>
    <name type="common">Big head croaker</name>
    <name type="synonym">Sciaena lucida</name>
    <dbReference type="NCBI Taxonomy" id="240159"/>
    <lineage>
        <taxon>Eukaryota</taxon>
        <taxon>Metazoa</taxon>
        <taxon>Chordata</taxon>
        <taxon>Craniata</taxon>
        <taxon>Vertebrata</taxon>
        <taxon>Euteleostomi</taxon>
        <taxon>Actinopterygii</taxon>
        <taxon>Neopterygii</taxon>
        <taxon>Teleostei</taxon>
        <taxon>Neoteleostei</taxon>
        <taxon>Acanthomorphata</taxon>
        <taxon>Eupercaria</taxon>
        <taxon>Sciaenidae</taxon>
        <taxon>Collichthys</taxon>
    </lineage>
</organism>
<evidence type="ECO:0000313" key="2">
    <source>
        <dbReference type="EMBL" id="TKS77147.1"/>
    </source>
</evidence>
<dbReference type="EMBL" id="CM014087">
    <property type="protein sequence ID" value="TKS77137.1"/>
    <property type="molecule type" value="Genomic_DNA"/>
</dbReference>
<name>A0A4U5UQ31_COLLU</name>
<reference evidence="1 3" key="1">
    <citation type="submission" date="2019-01" db="EMBL/GenBank/DDBJ databases">
        <title>Genome Assembly of Collichthys lucidus.</title>
        <authorList>
            <person name="Cai M."/>
            <person name="Xiao S."/>
        </authorList>
    </citation>
    <scope>NUCLEOTIDE SEQUENCE [LARGE SCALE GENOMIC DNA]</scope>
    <source>
        <strain evidence="1">JT15FE1705JMU</strain>
        <tissue evidence="1">Muscle</tissue>
    </source>
</reference>
<proteinExistence type="predicted"/>
<dbReference type="EMBL" id="CM014087">
    <property type="protein sequence ID" value="TKS77147.1"/>
    <property type="molecule type" value="Genomic_DNA"/>
</dbReference>
<gene>
    <name evidence="1" type="ORF">D9C73_011228</name>
    <name evidence="2" type="ORF">D9C73_011238</name>
</gene>
<evidence type="ECO:0000313" key="1">
    <source>
        <dbReference type="EMBL" id="TKS77137.1"/>
    </source>
</evidence>
<evidence type="ECO:0000313" key="3">
    <source>
        <dbReference type="Proteomes" id="UP000298787"/>
    </source>
</evidence>
<sequence length="77" mass="8202">MDQRLFRGLNFFDGAGAGQPVGQTERQSAGRQAVRAAEYQVRLAAADNLAQPTGEQKLLGMPMCCPDSRLALAPLIG</sequence>
<keyword evidence="3" id="KW-1185">Reference proteome</keyword>
<dbReference type="AlphaFoldDB" id="A0A4U5UQ31"/>